<reference evidence="3 4" key="1">
    <citation type="submission" date="2019-07" db="EMBL/GenBank/DDBJ databases">
        <title>Whole genome shotgun sequence of Gluconobacter kanchanaburiensis NBRC 103587.</title>
        <authorList>
            <person name="Hosoyama A."/>
            <person name="Uohara A."/>
            <person name="Ohji S."/>
            <person name="Ichikawa N."/>
        </authorList>
    </citation>
    <scope>NUCLEOTIDE SEQUENCE [LARGE SCALE GENOMIC DNA]</scope>
    <source>
        <strain evidence="3 4">NBRC 103587</strain>
    </source>
</reference>
<dbReference type="InterPro" id="IPR052698">
    <property type="entry name" value="MoCofactor_Util/Proc"/>
</dbReference>
<evidence type="ECO:0000313" key="3">
    <source>
        <dbReference type="EMBL" id="GEK97120.1"/>
    </source>
</evidence>
<dbReference type="OrthoDB" id="9815497at2"/>
<name>A0A511B9K6_9PROT</name>
<dbReference type="Pfam" id="PF02625">
    <property type="entry name" value="XdhC_CoxI"/>
    <property type="match status" value="1"/>
</dbReference>
<dbReference type="Pfam" id="PF13478">
    <property type="entry name" value="XdhC_C"/>
    <property type="match status" value="1"/>
</dbReference>
<evidence type="ECO:0000259" key="1">
    <source>
        <dbReference type="Pfam" id="PF02625"/>
    </source>
</evidence>
<accession>A0A511B9K6</accession>
<dbReference type="InterPro" id="IPR027051">
    <property type="entry name" value="XdhC_Rossmann_dom"/>
</dbReference>
<sequence>MTAAVQFSPLPQWPDYGLTDDLLPALERWASAGKRAALATLVQIDGSSPRPLGSEMAICEDGDVQGYVSGGCVEAAVRTEALDSLRDGQPRMLDYGAGSPVLDIQLTCGGRIGIFVRPLPDLAAHVTTLQTARTRRHAITLITDLQTGDMKFQNGAIPTPSDPSVFCRHYLPPIRLILCGGDPVTLATLSLATSMGLETFLLRPGGPHDPPSGLPPERYIRGNLDTALTKLRLDRWTAVYSLTHDAAQDLALAAHALHSEAFCVSILGSRRKIPDRIEALQAGGISTEELTRLHLPAGLDINARSPMEIALSILAQITATRPR</sequence>
<proteinExistence type="predicted"/>
<dbReference type="PANTHER" id="PTHR30388:SF4">
    <property type="entry name" value="MOLYBDENUM COFACTOR INSERTION CHAPERONE PAOD"/>
    <property type="match status" value="1"/>
</dbReference>
<dbReference type="Proteomes" id="UP000321079">
    <property type="component" value="Unassembled WGS sequence"/>
</dbReference>
<dbReference type="InterPro" id="IPR003777">
    <property type="entry name" value="XdhC_CoxI"/>
</dbReference>
<feature type="domain" description="XdhC- CoxI" evidence="1">
    <location>
        <begin position="29"/>
        <end position="96"/>
    </location>
</feature>
<dbReference type="Gene3D" id="3.40.50.720">
    <property type="entry name" value="NAD(P)-binding Rossmann-like Domain"/>
    <property type="match status" value="1"/>
</dbReference>
<evidence type="ECO:0000313" key="4">
    <source>
        <dbReference type="Proteomes" id="UP000321079"/>
    </source>
</evidence>
<dbReference type="PANTHER" id="PTHR30388">
    <property type="entry name" value="ALDEHYDE OXIDOREDUCTASE MOLYBDENUM COFACTOR ASSEMBLY PROTEIN"/>
    <property type="match status" value="1"/>
</dbReference>
<evidence type="ECO:0000259" key="2">
    <source>
        <dbReference type="Pfam" id="PF13478"/>
    </source>
</evidence>
<dbReference type="AlphaFoldDB" id="A0A511B9K6"/>
<dbReference type="RefSeq" id="WP_146863157.1">
    <property type="nucleotide sequence ID" value="NZ_BARK01000021.1"/>
</dbReference>
<dbReference type="EMBL" id="BJVA01000017">
    <property type="protein sequence ID" value="GEK97120.1"/>
    <property type="molecule type" value="Genomic_DNA"/>
</dbReference>
<organism evidence="3 4">
    <name type="scientific">Gluconobacter kanchanaburiensis NBRC 103587</name>
    <dbReference type="NCBI Taxonomy" id="1307948"/>
    <lineage>
        <taxon>Bacteria</taxon>
        <taxon>Pseudomonadati</taxon>
        <taxon>Pseudomonadota</taxon>
        <taxon>Alphaproteobacteria</taxon>
        <taxon>Acetobacterales</taxon>
        <taxon>Acetobacteraceae</taxon>
        <taxon>Gluconobacter</taxon>
    </lineage>
</organism>
<gene>
    <name evidence="3" type="ORF">GKA01_23170</name>
</gene>
<comment type="caution">
    <text evidence="3">The sequence shown here is derived from an EMBL/GenBank/DDBJ whole genome shotgun (WGS) entry which is preliminary data.</text>
</comment>
<keyword evidence="4" id="KW-1185">Reference proteome</keyword>
<protein>
    <submittedName>
        <fullName evidence="3">Xanthine dehydrogenase</fullName>
    </submittedName>
</protein>
<feature type="domain" description="XdhC Rossmann" evidence="2">
    <location>
        <begin position="176"/>
        <end position="317"/>
    </location>
</feature>